<dbReference type="AlphaFoldDB" id="A0A7W4JZV5"/>
<gene>
    <name evidence="1" type="ORF">HLH44_09825</name>
</gene>
<evidence type="ECO:0000313" key="1">
    <source>
        <dbReference type="EMBL" id="MBB2197749.1"/>
    </source>
</evidence>
<organism evidence="1 2">
    <name type="scientific">Gluconacetobacter dulcium</name>
    <dbReference type="NCBI Taxonomy" id="2729096"/>
    <lineage>
        <taxon>Bacteria</taxon>
        <taxon>Pseudomonadati</taxon>
        <taxon>Pseudomonadota</taxon>
        <taxon>Alphaproteobacteria</taxon>
        <taxon>Acetobacterales</taxon>
        <taxon>Acetobacteraceae</taxon>
        <taxon>Gluconacetobacter</taxon>
    </lineage>
</organism>
<dbReference type="EMBL" id="JABEQP010000005">
    <property type="protein sequence ID" value="MBB2197749.1"/>
    <property type="molecule type" value="Genomic_DNA"/>
</dbReference>
<proteinExistence type="predicted"/>
<dbReference type="SUPFAM" id="SSF47598">
    <property type="entry name" value="Ribbon-helix-helix"/>
    <property type="match status" value="1"/>
</dbReference>
<evidence type="ECO:0000313" key="2">
    <source>
        <dbReference type="Proteomes" id="UP000530320"/>
    </source>
</evidence>
<dbReference type="Proteomes" id="UP000530320">
    <property type="component" value="Unassembled WGS sequence"/>
</dbReference>
<dbReference type="Gene3D" id="1.10.1220.10">
    <property type="entry name" value="Met repressor-like"/>
    <property type="match status" value="1"/>
</dbReference>
<accession>A0A7W4JZV5</accession>
<protein>
    <submittedName>
        <fullName evidence="1">Toxin-antitoxin system HicB family antitoxin</fullName>
    </submittedName>
</protein>
<dbReference type="GO" id="GO:0006355">
    <property type="term" value="P:regulation of DNA-templated transcription"/>
    <property type="evidence" value="ECO:0007669"/>
    <property type="project" value="InterPro"/>
</dbReference>
<reference evidence="1 2" key="1">
    <citation type="submission" date="2020-04" db="EMBL/GenBank/DDBJ databases">
        <title>Description of novel Gluconacetobacter.</title>
        <authorList>
            <person name="Sombolestani A."/>
        </authorList>
    </citation>
    <scope>NUCLEOTIDE SEQUENCE [LARGE SCALE GENOMIC DNA]</scope>
    <source>
        <strain evidence="1 2">LMG 22058</strain>
    </source>
</reference>
<name>A0A7W4JZV5_9PROT</name>
<dbReference type="InterPro" id="IPR013321">
    <property type="entry name" value="Arc_rbn_hlx_hlx"/>
</dbReference>
<dbReference type="RefSeq" id="WP_183009087.1">
    <property type="nucleotide sequence ID" value="NZ_JABEQP010000005.1"/>
</dbReference>
<dbReference type="InterPro" id="IPR010985">
    <property type="entry name" value="Ribbon_hlx_hlx"/>
</dbReference>
<comment type="caution">
    <text evidence="1">The sequence shown here is derived from an EMBL/GenBank/DDBJ whole genome shotgun (WGS) entry which is preliminary data.</text>
</comment>
<sequence length="74" mass="8023">MTGESRRGRPRGPDKAAFALRLDPALLAAIRRSADADLRSVNAQMEILLREALTRRGIHVTAPSDSDLTDSTPP</sequence>